<evidence type="ECO:0000256" key="4">
    <source>
        <dbReference type="ARBA" id="ARBA00023054"/>
    </source>
</evidence>
<dbReference type="Proteomes" id="UP000265120">
    <property type="component" value="Chromosome 2"/>
</dbReference>
<evidence type="ECO:0000259" key="10">
    <source>
        <dbReference type="PROSITE" id="PS51741"/>
    </source>
</evidence>
<evidence type="ECO:0000256" key="7">
    <source>
        <dbReference type="PROSITE-ProRule" id="PRU01077"/>
    </source>
</evidence>
<evidence type="ECO:0000256" key="3">
    <source>
        <dbReference type="ARBA" id="ARBA00022583"/>
    </source>
</evidence>
<feature type="domain" description="MHD" evidence="9">
    <location>
        <begin position="519"/>
        <end position="764"/>
    </location>
</feature>
<dbReference type="GO" id="GO:0048268">
    <property type="term" value="P:clathrin coat assembly"/>
    <property type="evidence" value="ECO:0007669"/>
    <property type="project" value="TreeGrafter"/>
</dbReference>
<evidence type="ECO:0000256" key="1">
    <source>
        <dbReference type="ARBA" id="ARBA00004283"/>
    </source>
</evidence>
<dbReference type="Gene3D" id="1.20.1270.60">
    <property type="entry name" value="Arfaptin homology (AH) domain/BAR domain"/>
    <property type="match status" value="1"/>
</dbReference>
<keyword evidence="6" id="KW-0168">Coated pit</keyword>
<dbReference type="GO" id="GO:0060028">
    <property type="term" value="P:convergent extension involved in axis elongation"/>
    <property type="evidence" value="ECO:0007669"/>
    <property type="project" value="UniProtKB-ARBA"/>
</dbReference>
<dbReference type="Pfam" id="PF22699">
    <property type="entry name" value="GMIP-like_FCH"/>
    <property type="match status" value="1"/>
</dbReference>
<dbReference type="GeneTree" id="ENSGT00940000160489"/>
<dbReference type="InterPro" id="IPR054713">
    <property type="entry name" value="GMIP/FCHO2-like_FCH"/>
</dbReference>
<reference evidence="11" key="3">
    <citation type="submission" date="2025-09" db="UniProtKB">
        <authorList>
            <consortium name="Ensembl"/>
        </authorList>
    </citation>
    <scope>IDENTIFICATION</scope>
</reference>
<dbReference type="PROSITE" id="PS51072">
    <property type="entry name" value="MHD"/>
    <property type="match status" value="1"/>
</dbReference>
<organism evidence="11 12">
    <name type="scientific">Cynoglossus semilaevis</name>
    <name type="common">Tongue sole</name>
    <dbReference type="NCBI Taxonomy" id="244447"/>
    <lineage>
        <taxon>Eukaryota</taxon>
        <taxon>Metazoa</taxon>
        <taxon>Chordata</taxon>
        <taxon>Craniata</taxon>
        <taxon>Vertebrata</taxon>
        <taxon>Euteleostomi</taxon>
        <taxon>Actinopterygii</taxon>
        <taxon>Neopterygii</taxon>
        <taxon>Teleostei</taxon>
        <taxon>Neoteleostei</taxon>
        <taxon>Acanthomorphata</taxon>
        <taxon>Carangaria</taxon>
        <taxon>Pleuronectiformes</taxon>
        <taxon>Pleuronectoidei</taxon>
        <taxon>Cynoglossidae</taxon>
        <taxon>Cynoglossinae</taxon>
        <taxon>Cynoglossus</taxon>
    </lineage>
</organism>
<dbReference type="PROSITE" id="PS51741">
    <property type="entry name" value="F_BAR"/>
    <property type="match status" value="1"/>
</dbReference>
<evidence type="ECO:0000313" key="11">
    <source>
        <dbReference type="Ensembl" id="ENSCSEP00000026765.1"/>
    </source>
</evidence>
<comment type="subcellular location">
    <subcellularLocation>
        <location evidence="1">Membrane</location>
        <location evidence="1">Clathrin-coated pit</location>
        <topology evidence="1">Peripheral membrane protein</topology>
        <orientation evidence="1">Cytoplasmic side</orientation>
    </subcellularLocation>
</comment>
<evidence type="ECO:0000313" key="12">
    <source>
        <dbReference type="Proteomes" id="UP000265120"/>
    </source>
</evidence>
<evidence type="ECO:0000259" key="9">
    <source>
        <dbReference type="PROSITE" id="PS51072"/>
    </source>
</evidence>
<dbReference type="Gene3D" id="2.60.40.1170">
    <property type="entry name" value="Mu homology domain, subdomain B"/>
    <property type="match status" value="2"/>
</dbReference>
<comment type="similarity">
    <text evidence="2">Belongs to the FCHO family.</text>
</comment>
<dbReference type="GO" id="GO:0072583">
    <property type="term" value="P:clathrin-dependent endocytosis"/>
    <property type="evidence" value="ECO:0007669"/>
    <property type="project" value="TreeGrafter"/>
</dbReference>
<reference evidence="11 12" key="1">
    <citation type="journal article" date="2014" name="Nat. Genet.">
        <title>Whole-genome sequence of a flatfish provides insights into ZW sex chromosome evolution and adaptation to a benthic lifestyle.</title>
        <authorList>
            <person name="Chen S."/>
            <person name="Zhang G."/>
            <person name="Shao C."/>
            <person name="Huang Q."/>
            <person name="Liu G."/>
            <person name="Zhang P."/>
            <person name="Song W."/>
            <person name="An N."/>
            <person name="Chalopin D."/>
            <person name="Volff J.N."/>
            <person name="Hong Y."/>
            <person name="Li Q."/>
            <person name="Sha Z."/>
            <person name="Zhou H."/>
            <person name="Xie M."/>
            <person name="Yu Q."/>
            <person name="Liu Y."/>
            <person name="Xiang H."/>
            <person name="Wang N."/>
            <person name="Wu K."/>
            <person name="Yang C."/>
            <person name="Zhou Q."/>
            <person name="Liao X."/>
            <person name="Yang L."/>
            <person name="Hu Q."/>
            <person name="Zhang J."/>
            <person name="Meng L."/>
            <person name="Jin L."/>
            <person name="Tian Y."/>
            <person name="Lian J."/>
            <person name="Yang J."/>
            <person name="Miao G."/>
            <person name="Liu S."/>
            <person name="Liang Z."/>
            <person name="Yan F."/>
            <person name="Li Y."/>
            <person name="Sun B."/>
            <person name="Zhang H."/>
            <person name="Zhang J."/>
            <person name="Zhu Y."/>
            <person name="Du M."/>
            <person name="Zhao Y."/>
            <person name="Schartl M."/>
            <person name="Tang Q."/>
            <person name="Wang J."/>
        </authorList>
    </citation>
    <scope>NUCLEOTIDE SEQUENCE</scope>
</reference>
<dbReference type="GO" id="GO:0005886">
    <property type="term" value="C:plasma membrane"/>
    <property type="evidence" value="ECO:0007669"/>
    <property type="project" value="TreeGrafter"/>
</dbReference>
<keyword evidence="5" id="KW-0472">Membrane</keyword>
<dbReference type="SUPFAM" id="SSF103657">
    <property type="entry name" value="BAR/IMD domain-like"/>
    <property type="match status" value="1"/>
</dbReference>
<keyword evidence="4 7" id="KW-0175">Coiled coil</keyword>
<dbReference type="OMA" id="YHAKCTE"/>
<evidence type="ECO:0000256" key="2">
    <source>
        <dbReference type="ARBA" id="ARBA00011064"/>
    </source>
</evidence>
<feature type="region of interest" description="Disordered" evidence="8">
    <location>
        <begin position="489"/>
        <end position="510"/>
    </location>
</feature>
<dbReference type="InterPro" id="IPR027267">
    <property type="entry name" value="AH/BAR_dom_sf"/>
</dbReference>
<dbReference type="GO" id="GO:0005905">
    <property type="term" value="C:clathrin-coated pit"/>
    <property type="evidence" value="ECO:0007669"/>
    <property type="project" value="UniProtKB-SubCell"/>
</dbReference>
<evidence type="ECO:0000256" key="6">
    <source>
        <dbReference type="ARBA" id="ARBA00023176"/>
    </source>
</evidence>
<dbReference type="AlphaFoldDB" id="A0A3P8WPY2"/>
<dbReference type="Ensembl" id="ENSCSET00000027122.1">
    <property type="protein sequence ID" value="ENSCSEP00000026765.1"/>
    <property type="gene ID" value="ENSCSEG00000017008.1"/>
</dbReference>
<dbReference type="SMART" id="SM00055">
    <property type="entry name" value="FCH"/>
    <property type="match status" value="1"/>
</dbReference>
<dbReference type="PANTHER" id="PTHR23065:SF6">
    <property type="entry name" value="F-BAR DOMAIN ONLY PROTEIN 1"/>
    <property type="match status" value="1"/>
</dbReference>
<protein>
    <submittedName>
        <fullName evidence="11">FCH and mu domain containing endocytic adaptor 1</fullName>
    </submittedName>
</protein>
<proteinExistence type="inferred from homology"/>
<dbReference type="InParanoid" id="A0A3P8WPY2"/>
<dbReference type="FunCoup" id="A0A3P8WPY2">
    <property type="interactions" value="553"/>
</dbReference>
<accession>A0A3P8WPY2</accession>
<keyword evidence="3" id="KW-0254">Endocytosis</keyword>
<dbReference type="InterPro" id="IPR018808">
    <property type="entry name" value="Muniscin_C"/>
</dbReference>
<name>A0A3P8WPY2_CYNSE</name>
<feature type="domain" description="F-BAR" evidence="10">
    <location>
        <begin position="13"/>
        <end position="262"/>
    </location>
</feature>
<dbReference type="FunFam" id="1.20.1270.60:FF:000016">
    <property type="entry name" value="FCH domain only protein 2"/>
    <property type="match status" value="1"/>
</dbReference>
<dbReference type="InterPro" id="IPR001060">
    <property type="entry name" value="FCH_dom"/>
</dbReference>
<evidence type="ECO:0000256" key="8">
    <source>
        <dbReference type="SAM" id="MobiDB-lite"/>
    </source>
</evidence>
<dbReference type="InterPro" id="IPR028565">
    <property type="entry name" value="MHD"/>
</dbReference>
<dbReference type="InterPro" id="IPR031160">
    <property type="entry name" value="F_BAR_dom"/>
</dbReference>
<sequence length="767" mass="85121">MLVNCSRLDANSVFVCACAVSLQGEKNAGFDVLYHNMKHGQLATKELAEFVRERVAIEETYSKSMSKLAKIASNGSPQGTFAPMWDVFRVSSDKLALCHLELMRKMNDLIRDINKYGDEQVKIHRKTKEEMVGTVEAVQALQVQSGHLQKSKESYHAKCLELDRLRKDGAPQKELEKAELKSKKAAESFALCIEKYNRVGGEFEQKMSESAQTFQDIEESHLRQMKQLIKGYSHPIEDTHVQVGQVHEEFKQNVENIGIDNLIQKFAEQKGTGKDRPALAGFEEYMTALAPEGVKKSRAKAFRLPGLGRKDKEPDFTCVVVCPFMQNSPLEVDDEGFVVRADSTQNDILSHKENNFYSSDSDFDDEEPKKFHIQIRPVATSSRSNLANTDKELKATVGVLSLPPNRGVRQQPSSPFSSLVFVVFRLSSTVSGSDSLFGPPLESAFKSKSFDGREQLRDHSFAASECKSDKYIFFFFKLSRSLCSSPLPEPSPSLTSSSSSSPMHVSRGPSPISLSTQEAWPVAAAITEYVNAYFKGGQHNRSVCLSVCVDLMLTLGQTSRLLCVNPTPPLLHSDPSQSDPDTRDFWFNMQALQVYLQREAELNPQASYYNIGLIKYQVSSQDPGRAPLLLSAECQRSGTVTRVSLDYHCCPATAPSTQLTAVQVLLPLDHTATDLQCQPPATWNTEERRLLWKLSNLSPTNHSSGTLCASWQCLEVPRGPPPSLAVQFVGSGASLSGMDVELVGSRYRMSLVKKRFATGKYMAGCSL</sequence>
<reference evidence="11" key="2">
    <citation type="submission" date="2025-08" db="UniProtKB">
        <authorList>
            <consortium name="Ensembl"/>
        </authorList>
    </citation>
    <scope>IDENTIFICATION</scope>
</reference>
<evidence type="ECO:0000256" key="5">
    <source>
        <dbReference type="ARBA" id="ARBA00023136"/>
    </source>
</evidence>
<dbReference type="PANTHER" id="PTHR23065">
    <property type="entry name" value="PROLINE-SERINE-THREONINE PHOSPHATASE INTERACTING PROTEIN 1"/>
    <property type="match status" value="1"/>
</dbReference>
<dbReference type="Pfam" id="PF10291">
    <property type="entry name" value="muHD"/>
    <property type="match status" value="1"/>
</dbReference>
<keyword evidence="12" id="KW-1185">Reference proteome</keyword>
<dbReference type="STRING" id="244447.ENSCSEP00000026765"/>
<dbReference type="GO" id="GO:0030136">
    <property type="term" value="C:clathrin-coated vesicle"/>
    <property type="evidence" value="ECO:0007669"/>
    <property type="project" value="TreeGrafter"/>
</dbReference>